<dbReference type="GO" id="GO:0005737">
    <property type="term" value="C:cytoplasm"/>
    <property type="evidence" value="ECO:0007669"/>
    <property type="project" value="TreeGrafter"/>
</dbReference>
<evidence type="ECO:0000256" key="6">
    <source>
        <dbReference type="ARBA" id="ARBA00023014"/>
    </source>
</evidence>
<dbReference type="GO" id="GO:0046872">
    <property type="term" value="F:metal ion binding"/>
    <property type="evidence" value="ECO:0007669"/>
    <property type="project" value="UniProtKB-KW"/>
</dbReference>
<evidence type="ECO:0000313" key="9">
    <source>
        <dbReference type="Proteomes" id="UP000774750"/>
    </source>
</evidence>
<evidence type="ECO:0000256" key="2">
    <source>
        <dbReference type="ARBA" id="ARBA00022485"/>
    </source>
</evidence>
<dbReference type="AlphaFoldDB" id="A0A938X4H4"/>
<keyword evidence="6" id="KW-0411">Iron-sulfur</keyword>
<keyword evidence="2" id="KW-0004">4Fe-4S</keyword>
<dbReference type="InterPro" id="IPR007197">
    <property type="entry name" value="rSAM"/>
</dbReference>
<keyword evidence="4" id="KW-0479">Metal-binding</keyword>
<dbReference type="SUPFAM" id="SSF102114">
    <property type="entry name" value="Radical SAM enzymes"/>
    <property type="match status" value="1"/>
</dbReference>
<keyword evidence="9" id="KW-1185">Reference proteome</keyword>
<protein>
    <submittedName>
        <fullName evidence="8">Radical SAM protein</fullName>
    </submittedName>
</protein>
<dbReference type="CDD" id="cd01335">
    <property type="entry name" value="Radical_SAM"/>
    <property type="match status" value="1"/>
</dbReference>
<dbReference type="GO" id="GO:0051539">
    <property type="term" value="F:4 iron, 4 sulfur cluster binding"/>
    <property type="evidence" value="ECO:0007669"/>
    <property type="project" value="UniProtKB-KW"/>
</dbReference>
<dbReference type="Pfam" id="PF04055">
    <property type="entry name" value="Radical_SAM"/>
    <property type="match status" value="1"/>
</dbReference>
<dbReference type="InterPro" id="IPR006638">
    <property type="entry name" value="Elp3/MiaA/NifB-like_rSAM"/>
</dbReference>
<name>A0A938X4H4_9FIRM</name>
<organism evidence="8 9">
    <name type="scientific">Merdimmobilis hominis</name>
    <dbReference type="NCBI Taxonomy" id="2897707"/>
    <lineage>
        <taxon>Bacteria</taxon>
        <taxon>Bacillati</taxon>
        <taxon>Bacillota</taxon>
        <taxon>Clostridia</taxon>
        <taxon>Eubacteriales</taxon>
        <taxon>Oscillospiraceae</taxon>
        <taxon>Merdimmobilis</taxon>
    </lineage>
</organism>
<dbReference type="InterPro" id="IPR058240">
    <property type="entry name" value="rSAM_sf"/>
</dbReference>
<dbReference type="EMBL" id="JACJKY010000006">
    <property type="protein sequence ID" value="MBM6920597.1"/>
    <property type="molecule type" value="Genomic_DNA"/>
</dbReference>
<dbReference type="Proteomes" id="UP000774750">
    <property type="component" value="Unassembled WGS sequence"/>
</dbReference>
<evidence type="ECO:0000256" key="1">
    <source>
        <dbReference type="ARBA" id="ARBA00001966"/>
    </source>
</evidence>
<feature type="domain" description="Radical SAM core" evidence="7">
    <location>
        <begin position="1"/>
        <end position="237"/>
    </location>
</feature>
<accession>A0A938X4H4</accession>
<dbReference type="Gene3D" id="3.80.30.20">
    <property type="entry name" value="tm_1862 like domain"/>
    <property type="match status" value="1"/>
</dbReference>
<dbReference type="PANTHER" id="PTHR11135:SF0">
    <property type="entry name" value="ELONGATOR COMPLEX PROTEIN 3"/>
    <property type="match status" value="1"/>
</dbReference>
<evidence type="ECO:0000256" key="3">
    <source>
        <dbReference type="ARBA" id="ARBA00022691"/>
    </source>
</evidence>
<comment type="caution">
    <text evidence="8">The sequence shown here is derived from an EMBL/GenBank/DDBJ whole genome shotgun (WGS) entry which is preliminary data.</text>
</comment>
<keyword evidence="3" id="KW-0949">S-adenosyl-L-methionine</keyword>
<dbReference type="InterPro" id="IPR023404">
    <property type="entry name" value="rSAM_horseshoe"/>
</dbReference>
<dbReference type="RefSeq" id="WP_204445621.1">
    <property type="nucleotide sequence ID" value="NZ_JACJKY010000006.1"/>
</dbReference>
<sequence length="345" mass="38167">MKHKTFPFFIPHYGCPHQCSFCEQHAISGQEAAVTPQEVADTLARAKEQCLLTSDMEVAFFGGSFTAIGEERVRAYLTAAFPFVEHGDCAGIRVSTRPDAVEPPMLSLLKEYGVKTIELGAQSMRDEVLLKNGRGHTAEEVRQASKRIREAGFSLGLQMMVGLYGDTCPEDAMYTARELCALSPDFVRIYPTVIVKGTMLASLYEAGAYVPMTLWTGVEVCADLLELFDAHGIPVIRLGLQDSASLIKTQIGGLYHPAFRELCESVLYRRRIEEALCGQPDGHYTVFVHPSCVSKAVGHAQCNKKEFETRGFFLKIKPDEQIPVYRVLVERSENFAVKKSGNSGV</sequence>
<dbReference type="GO" id="GO:0003824">
    <property type="term" value="F:catalytic activity"/>
    <property type="evidence" value="ECO:0007669"/>
    <property type="project" value="InterPro"/>
</dbReference>
<gene>
    <name evidence="8" type="ORF">H6A12_05425</name>
</gene>
<dbReference type="InterPro" id="IPR032432">
    <property type="entry name" value="Radical_SAM_C"/>
</dbReference>
<dbReference type="SFLD" id="SFLDG01082">
    <property type="entry name" value="B12-binding_domain_containing"/>
    <property type="match status" value="1"/>
</dbReference>
<keyword evidence="5" id="KW-0408">Iron</keyword>
<dbReference type="PANTHER" id="PTHR11135">
    <property type="entry name" value="HISTONE ACETYLTRANSFERASE-RELATED"/>
    <property type="match status" value="1"/>
</dbReference>
<dbReference type="InterPro" id="IPR039661">
    <property type="entry name" value="ELP3"/>
</dbReference>
<proteinExistence type="predicted"/>
<comment type="cofactor">
    <cofactor evidence="1">
        <name>[4Fe-4S] cluster</name>
        <dbReference type="ChEBI" id="CHEBI:49883"/>
    </cofactor>
</comment>
<evidence type="ECO:0000259" key="7">
    <source>
        <dbReference type="PROSITE" id="PS51918"/>
    </source>
</evidence>
<dbReference type="PROSITE" id="PS51918">
    <property type="entry name" value="RADICAL_SAM"/>
    <property type="match status" value="1"/>
</dbReference>
<dbReference type="Pfam" id="PF16199">
    <property type="entry name" value="Radical_SAM_C"/>
    <property type="match status" value="1"/>
</dbReference>
<reference evidence="8" key="1">
    <citation type="submission" date="2020-08" db="EMBL/GenBank/DDBJ databases">
        <authorList>
            <person name="Cejkova D."/>
            <person name="Kubasova T."/>
            <person name="Jahodarova E."/>
            <person name="Rychlik I."/>
        </authorList>
    </citation>
    <scope>NUCLEOTIDE SEQUENCE</scope>
    <source>
        <strain evidence="8">An559</strain>
    </source>
</reference>
<dbReference type="SMART" id="SM00729">
    <property type="entry name" value="Elp3"/>
    <property type="match status" value="1"/>
</dbReference>
<dbReference type="GO" id="GO:0002926">
    <property type="term" value="P:tRNA wobble base 5-methoxycarbonylmethyl-2-thiouridinylation"/>
    <property type="evidence" value="ECO:0007669"/>
    <property type="project" value="TreeGrafter"/>
</dbReference>
<reference evidence="8" key="2">
    <citation type="journal article" date="2021" name="Sci. Rep.">
        <title>The distribution of antibiotic resistance genes in chicken gut microbiota commensals.</title>
        <authorList>
            <person name="Juricova H."/>
            <person name="Matiasovicova J."/>
            <person name="Kubasova T."/>
            <person name="Cejkova D."/>
            <person name="Rychlik I."/>
        </authorList>
    </citation>
    <scope>NUCLEOTIDE SEQUENCE</scope>
    <source>
        <strain evidence="8">An559</strain>
    </source>
</reference>
<dbReference type="SFLD" id="SFLDG01086">
    <property type="entry name" value="elongater_protein-like"/>
    <property type="match status" value="1"/>
</dbReference>
<evidence type="ECO:0000256" key="4">
    <source>
        <dbReference type="ARBA" id="ARBA00022723"/>
    </source>
</evidence>
<dbReference type="SFLD" id="SFLDS00029">
    <property type="entry name" value="Radical_SAM"/>
    <property type="match status" value="1"/>
</dbReference>
<evidence type="ECO:0000256" key="5">
    <source>
        <dbReference type="ARBA" id="ARBA00023004"/>
    </source>
</evidence>
<evidence type="ECO:0000313" key="8">
    <source>
        <dbReference type="EMBL" id="MBM6920597.1"/>
    </source>
</evidence>